<keyword evidence="8" id="KW-1185">Reference proteome</keyword>
<dbReference type="InterPro" id="IPR044031">
    <property type="entry name" value="TssC1_N"/>
</dbReference>
<dbReference type="OrthoDB" id="9764000at2"/>
<dbReference type="EMBL" id="WIWC01000019">
    <property type="protein sequence ID" value="MQT81018.1"/>
    <property type="molecule type" value="Genomic_DNA"/>
</dbReference>
<evidence type="ECO:0000259" key="1">
    <source>
        <dbReference type="Pfam" id="PF05943"/>
    </source>
</evidence>
<dbReference type="EMBL" id="WIVW01000035">
    <property type="protein sequence ID" value="MQU28577.1"/>
    <property type="molecule type" value="Genomic_DNA"/>
</dbReference>
<organism evidence="3">
    <name type="scientific">Pseudomonas helleri</name>
    <dbReference type="NCBI Taxonomy" id="1608996"/>
    <lineage>
        <taxon>Bacteria</taxon>
        <taxon>Pseudomonadati</taxon>
        <taxon>Pseudomonadota</taxon>
        <taxon>Gammaproteobacteria</taxon>
        <taxon>Pseudomonadales</taxon>
        <taxon>Pseudomonadaceae</taxon>
        <taxon>Pseudomonas</taxon>
    </lineage>
</organism>
<name>A0A6A7YW55_9PSED</name>
<feature type="domain" description="TssC1 N-terminal" evidence="1">
    <location>
        <begin position="25"/>
        <end position="54"/>
    </location>
</feature>
<dbReference type="RefSeq" id="WP_153381409.1">
    <property type="nucleotide sequence ID" value="NZ_JBITTT010000015.1"/>
</dbReference>
<dbReference type="Proteomes" id="UP000443000">
    <property type="component" value="Unassembled WGS sequence"/>
</dbReference>
<comment type="caution">
    <text evidence="3">The sequence shown here is derived from an EMBL/GenBank/DDBJ whole genome shotgun (WGS) entry which is preliminary data.</text>
</comment>
<proteinExistence type="predicted"/>
<dbReference type="Proteomes" id="UP000713985">
    <property type="component" value="Unassembled WGS sequence"/>
</dbReference>
<evidence type="ECO:0000313" key="5">
    <source>
        <dbReference type="EMBL" id="MQU28577.1"/>
    </source>
</evidence>
<evidence type="ECO:0000313" key="8">
    <source>
        <dbReference type="Proteomes" id="UP000713985"/>
    </source>
</evidence>
<evidence type="ECO:0000313" key="4">
    <source>
        <dbReference type="EMBL" id="MQU18572.1"/>
    </source>
</evidence>
<sequence length="54" mass="6517">MFHRIISDILQRDDHDQPVNKFRVDQIIIEMDRALSQQMDQILHQPQFQQLESA</sequence>
<evidence type="ECO:0000313" key="3">
    <source>
        <dbReference type="EMBL" id="MQT81018.1"/>
    </source>
</evidence>
<dbReference type="EMBL" id="WIVT01000029">
    <property type="protein sequence ID" value="MQU18572.1"/>
    <property type="molecule type" value="Genomic_DNA"/>
</dbReference>
<reference evidence="6 7" key="1">
    <citation type="submission" date="2019-10" db="EMBL/GenBank/DDBJ databases">
        <title>Evaluation of single-gene subtyping targets for Pseudomonas.</title>
        <authorList>
            <person name="Reichler S.J."/>
            <person name="Orsi R.H."/>
            <person name="Wiedmann M."/>
            <person name="Martin N.H."/>
            <person name="Murphy S.I."/>
        </authorList>
    </citation>
    <scope>NUCLEOTIDE SEQUENCE</scope>
    <source>
        <strain evidence="2 8">FSL R10-0802</strain>
        <strain evidence="4 7">FSL R10-1594</strain>
        <strain evidence="5 6">FSL R10-1984</strain>
        <strain evidence="3">FSL R10-2339</strain>
    </source>
</reference>
<gene>
    <name evidence="4" type="ORF">GHN41_19270</name>
    <name evidence="3" type="ORF">GHN86_13215</name>
    <name evidence="2" type="ORF">GHN94_18160</name>
    <name evidence="5" type="ORF">GHO29_19040</name>
</gene>
<dbReference type="Pfam" id="PF05943">
    <property type="entry name" value="VipB"/>
    <property type="match status" value="1"/>
</dbReference>
<dbReference type="EMBL" id="WIWP01000042">
    <property type="protein sequence ID" value="MQT27738.1"/>
    <property type="molecule type" value="Genomic_DNA"/>
</dbReference>
<dbReference type="PANTHER" id="PTHR35565">
    <property type="entry name" value="CYTOPLASMIC PROTEIN-RELATED"/>
    <property type="match status" value="1"/>
</dbReference>
<dbReference type="AlphaFoldDB" id="A0A6A7YW55"/>
<evidence type="ECO:0000313" key="6">
    <source>
        <dbReference type="Proteomes" id="UP000437970"/>
    </source>
</evidence>
<accession>A0A6A7YW55</accession>
<protein>
    <recommendedName>
        <fullName evidence="1">TssC1 N-terminal domain-containing protein</fullName>
    </recommendedName>
</protein>
<dbReference type="Proteomes" id="UP000437970">
    <property type="component" value="Unassembled WGS sequence"/>
</dbReference>
<evidence type="ECO:0000313" key="2">
    <source>
        <dbReference type="EMBL" id="MQT27738.1"/>
    </source>
</evidence>
<evidence type="ECO:0000313" key="7">
    <source>
        <dbReference type="Proteomes" id="UP000443000"/>
    </source>
</evidence>
<dbReference type="PANTHER" id="PTHR35565:SF1">
    <property type="entry name" value="TYPE VI SECRETION SYSTEM CONTRACTILE SHEATH LARGE SUBUNIT"/>
    <property type="match status" value="1"/>
</dbReference>
<dbReference type="InterPro" id="IPR010269">
    <property type="entry name" value="T6SS_TssC-like"/>
</dbReference>